<dbReference type="InterPro" id="IPR009056">
    <property type="entry name" value="Cyt_c-like_dom"/>
</dbReference>
<dbReference type="SUPFAM" id="SSF46626">
    <property type="entry name" value="Cytochrome c"/>
    <property type="match status" value="2"/>
</dbReference>
<evidence type="ECO:0000313" key="9">
    <source>
        <dbReference type="EMBL" id="MBT8550752.1"/>
    </source>
</evidence>
<feature type="domain" description="Cytochrome c" evidence="8">
    <location>
        <begin position="64"/>
        <end position="163"/>
    </location>
</feature>
<dbReference type="Gene3D" id="1.10.760.10">
    <property type="entry name" value="Cytochrome c-like domain"/>
    <property type="match status" value="2"/>
</dbReference>
<feature type="chain" id="PRO_5044699690" evidence="7">
    <location>
        <begin position="26"/>
        <end position="355"/>
    </location>
</feature>
<dbReference type="InterPro" id="IPR036909">
    <property type="entry name" value="Cyt_c-like_dom_sf"/>
</dbReference>
<keyword evidence="7" id="KW-0732">Signal</keyword>
<name>A0A9Q2WHA2_9BURK</name>
<gene>
    <name evidence="10" type="ORF">DP176_06465</name>
    <name evidence="9" type="ORF">G6731_02075</name>
</gene>
<dbReference type="AlphaFoldDB" id="A0A9Q2WHA2"/>
<sequence>MCKLAKLFILFFMSSVLALSVNAYAETSASQRYVGIGRDANPAEVAAWDIDVRPDFKGLPKGSGSVEQGQKVWEARCASCHGTFAESNEVFTPIVGGTTPDDIKTGRVASLSDRKQPQRTTLMKVATVSSLWDYIHRAMPWNAPRSLSDDDTFAVVAYLLNLAEVVPDDFILSNDNIAEVQKRMPNRNGMTLKHGLWSSKGQPDVHASACMNNCVPFVQIGSTLPDYARNAHGNIAEQNREYGPYRGADTTKPPLSSLPGSNMVAATAHPKVQTVEDLFKENNCSACHAKSSKLVGPSLIDIANKYRGQAGVEDKLVAKVKAGGSGVWGVIPMPANSQVSDESLHQIVHWILNDQ</sequence>
<keyword evidence="11" id="KW-1185">Reference proteome</keyword>
<feature type="binding site" description="covalent" evidence="6">
    <location>
        <position position="288"/>
    </location>
    <ligand>
        <name>heme c</name>
        <dbReference type="ChEBI" id="CHEBI:61717"/>
    </ligand>
</feature>
<dbReference type="PRINTS" id="PR00606">
    <property type="entry name" value="CYTCHROMECID"/>
</dbReference>
<keyword evidence="3 6" id="KW-0479">Metal-binding</keyword>
<feature type="domain" description="Cytochrome c" evidence="8">
    <location>
        <begin position="270"/>
        <end position="355"/>
    </location>
</feature>
<organism evidence="9 12">
    <name type="scientific">Polynucleobacter paneuropaeus</name>
    <dbReference type="NCBI Taxonomy" id="2527775"/>
    <lineage>
        <taxon>Bacteria</taxon>
        <taxon>Pseudomonadati</taxon>
        <taxon>Pseudomonadota</taxon>
        <taxon>Betaproteobacteria</taxon>
        <taxon>Burkholderiales</taxon>
        <taxon>Burkholderiaceae</taxon>
        <taxon>Polynucleobacter</taxon>
    </lineage>
</organism>
<accession>A0A9Q2WHA2</accession>
<dbReference type="EMBL" id="JAANEY010000001">
    <property type="protein sequence ID" value="MBT8550752.1"/>
    <property type="molecule type" value="Genomic_DNA"/>
</dbReference>
<keyword evidence="5 6" id="KW-0408">Iron</keyword>
<keyword evidence="1" id="KW-0813">Transport</keyword>
<dbReference type="Proteomes" id="UP000251072">
    <property type="component" value="Unassembled WGS sequence"/>
</dbReference>
<dbReference type="PANTHER" id="PTHR37823:SF4">
    <property type="entry name" value="MENAQUINOL-CYTOCHROME C REDUCTASE CYTOCHROME B_C SUBUNIT"/>
    <property type="match status" value="1"/>
</dbReference>
<dbReference type="Pfam" id="PF00034">
    <property type="entry name" value="Cytochrom_C"/>
    <property type="match status" value="1"/>
</dbReference>
<evidence type="ECO:0000313" key="12">
    <source>
        <dbReference type="Proteomes" id="UP000783102"/>
    </source>
</evidence>
<dbReference type="GO" id="GO:0009055">
    <property type="term" value="F:electron transfer activity"/>
    <property type="evidence" value="ECO:0007669"/>
    <property type="project" value="InterPro"/>
</dbReference>
<evidence type="ECO:0000256" key="5">
    <source>
        <dbReference type="ARBA" id="ARBA00023004"/>
    </source>
</evidence>
<evidence type="ECO:0000256" key="4">
    <source>
        <dbReference type="ARBA" id="ARBA00022982"/>
    </source>
</evidence>
<evidence type="ECO:0000256" key="6">
    <source>
        <dbReference type="PIRSR" id="PIRSR602324-1"/>
    </source>
</evidence>
<feature type="binding site" description="covalent" evidence="6">
    <location>
        <position position="284"/>
    </location>
    <ligand>
        <name>heme c</name>
        <dbReference type="ChEBI" id="CHEBI:61717"/>
    </ligand>
</feature>
<reference evidence="9" key="2">
    <citation type="journal article" date="2021" name="Genome Biol. Evol.">
        <title>Continental-Scale Gene Flow Prevents Allopatric Divergence of Pelagic Freshwater Bacteria.</title>
        <authorList>
            <person name="Hoetzinger M."/>
            <person name="Pitt A."/>
            <person name="Huemer A."/>
            <person name="Hahn M.W."/>
        </authorList>
    </citation>
    <scope>NUCLEOTIDE SEQUENCE</scope>
    <source>
        <strain evidence="9">SM1-W8</strain>
    </source>
</reference>
<keyword evidence="4" id="KW-0249">Electron transport</keyword>
<dbReference type="InterPro" id="IPR051811">
    <property type="entry name" value="Cytochrome_c550/c551-like"/>
</dbReference>
<reference evidence="10 11" key="1">
    <citation type="submission" date="2018-06" db="EMBL/GenBank/DDBJ databases">
        <title>Genome of strain Polynucleobacter sp. FUKU-NW-11.</title>
        <authorList>
            <person name="Hahn M.W."/>
        </authorList>
    </citation>
    <scope>NUCLEOTIDE SEQUENCE [LARGE SCALE GENOMIC DNA]</scope>
    <source>
        <strain evidence="10">FUKU-NW-11</strain>
        <strain evidence="11">FUKU-NW11</strain>
    </source>
</reference>
<evidence type="ECO:0000256" key="1">
    <source>
        <dbReference type="ARBA" id="ARBA00022448"/>
    </source>
</evidence>
<dbReference type="EMBL" id="QMCH01000003">
    <property type="protein sequence ID" value="RAZ42198.1"/>
    <property type="molecule type" value="Genomic_DNA"/>
</dbReference>
<keyword evidence="2 6" id="KW-0349">Heme</keyword>
<protein>
    <submittedName>
        <fullName evidence="9">C-type cytochrome</fullName>
    </submittedName>
    <submittedName>
        <fullName evidence="10">Cytochrome C</fullName>
    </submittedName>
</protein>
<evidence type="ECO:0000256" key="2">
    <source>
        <dbReference type="ARBA" id="ARBA00022617"/>
    </source>
</evidence>
<evidence type="ECO:0000313" key="10">
    <source>
        <dbReference type="EMBL" id="RAZ42198.1"/>
    </source>
</evidence>
<evidence type="ECO:0000256" key="7">
    <source>
        <dbReference type="SAM" id="SignalP"/>
    </source>
</evidence>
<comment type="PTM">
    <text evidence="6">Binds 1 heme c group covalently per subunit.</text>
</comment>
<evidence type="ECO:0000259" key="8">
    <source>
        <dbReference type="PROSITE" id="PS51007"/>
    </source>
</evidence>
<dbReference type="InterPro" id="IPR002324">
    <property type="entry name" value="Cyt_c_ID"/>
</dbReference>
<comment type="caution">
    <text evidence="9">The sequence shown here is derived from an EMBL/GenBank/DDBJ whole genome shotgun (WGS) entry which is preliminary data.</text>
</comment>
<dbReference type="PROSITE" id="PS51007">
    <property type="entry name" value="CYTC"/>
    <property type="match status" value="2"/>
</dbReference>
<dbReference type="PANTHER" id="PTHR37823">
    <property type="entry name" value="CYTOCHROME C-553-LIKE"/>
    <property type="match status" value="1"/>
</dbReference>
<feature type="binding site" description="covalent" evidence="6">
    <location>
        <position position="333"/>
    </location>
    <ligand>
        <name>heme c</name>
        <dbReference type="ChEBI" id="CHEBI:61717"/>
    </ligand>
</feature>
<dbReference type="Pfam" id="PF13442">
    <property type="entry name" value="Cytochrome_CBB3"/>
    <property type="match status" value="1"/>
</dbReference>
<evidence type="ECO:0000313" key="11">
    <source>
        <dbReference type="Proteomes" id="UP000251072"/>
    </source>
</evidence>
<dbReference type="GO" id="GO:0020037">
    <property type="term" value="F:heme binding"/>
    <property type="evidence" value="ECO:0007669"/>
    <property type="project" value="InterPro"/>
</dbReference>
<dbReference type="Proteomes" id="UP000783102">
    <property type="component" value="Unassembled WGS sequence"/>
</dbReference>
<evidence type="ECO:0000256" key="3">
    <source>
        <dbReference type="ARBA" id="ARBA00022723"/>
    </source>
</evidence>
<feature type="signal peptide" evidence="7">
    <location>
        <begin position="1"/>
        <end position="25"/>
    </location>
</feature>
<dbReference type="GO" id="GO:0005506">
    <property type="term" value="F:iron ion binding"/>
    <property type="evidence" value="ECO:0007669"/>
    <property type="project" value="InterPro"/>
</dbReference>
<proteinExistence type="predicted"/>